<feature type="chain" id="PRO_5026693180" evidence="1">
    <location>
        <begin position="19"/>
        <end position="219"/>
    </location>
</feature>
<dbReference type="RefSeq" id="XP_023161810.2">
    <property type="nucleotide sequence ID" value="XM_023306042.2"/>
</dbReference>
<sequence length="219" mass="25229">MKIKIYIMLLQLLPWVHCIASPRAMMDRYLMDCKRAPRGMPLNLMGLKGIWHEVGRFPKTSSLTCLTVEVPESGSPILNIRLSYVSHIGESVKKNKDTVSFPMNQFTNNSIFLVKYEMRDMTTFLRFMVVYTDYVNMTIICSHSPVTPVLRIKIFSRRIDLDPQIKELIGDQLERKKLKRNFIWVDKSSCDTAICTFVSSPITLSLAITVLTLLNIYIT</sequence>
<dbReference type="Gene3D" id="2.40.128.20">
    <property type="match status" value="1"/>
</dbReference>
<dbReference type="AlphaFoldDB" id="A0A6J1L5M9"/>
<dbReference type="KEGG" id="dhe:111593331"/>
<keyword evidence="2" id="KW-1185">Reference proteome</keyword>
<reference evidence="3" key="1">
    <citation type="submission" date="2025-08" db="UniProtKB">
        <authorList>
            <consortium name="RefSeq"/>
        </authorList>
    </citation>
    <scope>IDENTIFICATION</scope>
    <source>
        <strain evidence="3">15085-1641.00</strain>
        <tissue evidence="3">Whole body</tissue>
    </source>
</reference>
<feature type="signal peptide" evidence="1">
    <location>
        <begin position="1"/>
        <end position="18"/>
    </location>
</feature>
<evidence type="ECO:0000313" key="3">
    <source>
        <dbReference type="RefSeq" id="XP_023161810.2"/>
    </source>
</evidence>
<dbReference type="GeneID" id="111593331"/>
<dbReference type="Proteomes" id="UP000504633">
    <property type="component" value="Unplaced"/>
</dbReference>
<dbReference type="InterPro" id="IPR012674">
    <property type="entry name" value="Calycin"/>
</dbReference>
<organism evidence="2 3">
    <name type="scientific">Drosophila hydei</name>
    <name type="common">Fruit fly</name>
    <dbReference type="NCBI Taxonomy" id="7224"/>
    <lineage>
        <taxon>Eukaryota</taxon>
        <taxon>Metazoa</taxon>
        <taxon>Ecdysozoa</taxon>
        <taxon>Arthropoda</taxon>
        <taxon>Hexapoda</taxon>
        <taxon>Insecta</taxon>
        <taxon>Pterygota</taxon>
        <taxon>Neoptera</taxon>
        <taxon>Endopterygota</taxon>
        <taxon>Diptera</taxon>
        <taxon>Brachycera</taxon>
        <taxon>Muscomorpha</taxon>
        <taxon>Ephydroidea</taxon>
        <taxon>Drosophilidae</taxon>
        <taxon>Drosophila</taxon>
    </lineage>
</organism>
<keyword evidence="1" id="KW-0732">Signal</keyword>
<gene>
    <name evidence="3" type="primary">LOC111593331</name>
</gene>
<dbReference type="SUPFAM" id="SSF50814">
    <property type="entry name" value="Lipocalins"/>
    <property type="match status" value="1"/>
</dbReference>
<dbReference type="OrthoDB" id="8032801at2759"/>
<protein>
    <submittedName>
        <fullName evidence="3">Uncharacterized protein LOC111593331</fullName>
    </submittedName>
</protein>
<evidence type="ECO:0000313" key="2">
    <source>
        <dbReference type="Proteomes" id="UP000504633"/>
    </source>
</evidence>
<name>A0A6J1L5M9_DROHY</name>
<evidence type="ECO:0000256" key="1">
    <source>
        <dbReference type="SAM" id="SignalP"/>
    </source>
</evidence>
<accession>A0A6J1L5M9</accession>
<proteinExistence type="predicted"/>